<organism evidence="1">
    <name type="scientific">Rhizophora mucronata</name>
    <name type="common">Asiatic mangrove</name>
    <dbReference type="NCBI Taxonomy" id="61149"/>
    <lineage>
        <taxon>Eukaryota</taxon>
        <taxon>Viridiplantae</taxon>
        <taxon>Streptophyta</taxon>
        <taxon>Embryophyta</taxon>
        <taxon>Tracheophyta</taxon>
        <taxon>Spermatophyta</taxon>
        <taxon>Magnoliopsida</taxon>
        <taxon>eudicotyledons</taxon>
        <taxon>Gunneridae</taxon>
        <taxon>Pentapetalae</taxon>
        <taxon>rosids</taxon>
        <taxon>fabids</taxon>
        <taxon>Malpighiales</taxon>
        <taxon>Rhizophoraceae</taxon>
        <taxon>Rhizophora</taxon>
    </lineage>
</organism>
<dbReference type="AlphaFoldDB" id="A0A2P2PUB5"/>
<evidence type="ECO:0000313" key="1">
    <source>
        <dbReference type="EMBL" id="MBX58253.1"/>
    </source>
</evidence>
<dbReference type="EMBL" id="GGEC01077769">
    <property type="protein sequence ID" value="MBX58253.1"/>
    <property type="molecule type" value="Transcribed_RNA"/>
</dbReference>
<reference evidence="1" key="1">
    <citation type="submission" date="2018-02" db="EMBL/GenBank/DDBJ databases">
        <title>Rhizophora mucronata_Transcriptome.</title>
        <authorList>
            <person name="Meera S.P."/>
            <person name="Sreeshan A."/>
            <person name="Augustine A."/>
        </authorList>
    </citation>
    <scope>NUCLEOTIDE SEQUENCE</scope>
    <source>
        <tissue evidence="1">Leaf</tissue>
    </source>
</reference>
<name>A0A2P2PUB5_RHIMU</name>
<sequence>MLVCLQLGRQRREEKLMIQKEALQRKRTRGSFSSE</sequence>
<accession>A0A2P2PUB5</accession>
<protein>
    <submittedName>
        <fullName evidence="1">Uncharacterized protein</fullName>
    </submittedName>
</protein>
<proteinExistence type="predicted"/>